<accession>A0AAU9VT29</accession>
<comment type="caution">
    <text evidence="1">The sequence shown here is derived from an EMBL/GenBank/DDBJ whole genome shotgun (WGS) entry which is preliminary data.</text>
</comment>
<keyword evidence="2" id="KW-1185">Reference proteome</keyword>
<sequence length="168" mass="18748">MPKTPNTPNAVQLNHLADHTPSQKMVVADTLSRSPLEFEAEPDTVEDVQAFVNLFESTRPATKNQLERIKGTSAVDTQLQKLVAVTSQGWATRVEEVPLQIREFIDARGHLSIGNGLLTYDDRIVIASDTGCHEKENTGKHSQRQPGRNKVLRTCQPVRMVAGYFQRD</sequence>
<dbReference type="EMBL" id="CALNXJ010000004">
    <property type="protein sequence ID" value="CAH3038561.1"/>
    <property type="molecule type" value="Genomic_DNA"/>
</dbReference>
<reference evidence="1 2" key="1">
    <citation type="submission" date="2022-05" db="EMBL/GenBank/DDBJ databases">
        <authorList>
            <consortium name="Genoscope - CEA"/>
            <person name="William W."/>
        </authorList>
    </citation>
    <scope>NUCLEOTIDE SEQUENCE [LARGE SCALE GENOMIC DNA]</scope>
</reference>
<proteinExistence type="predicted"/>
<dbReference type="Proteomes" id="UP001159428">
    <property type="component" value="Unassembled WGS sequence"/>
</dbReference>
<evidence type="ECO:0000313" key="2">
    <source>
        <dbReference type="Proteomes" id="UP001159428"/>
    </source>
</evidence>
<evidence type="ECO:0000313" key="1">
    <source>
        <dbReference type="EMBL" id="CAH3038561.1"/>
    </source>
</evidence>
<name>A0AAU9VT29_9CNID</name>
<gene>
    <name evidence="1" type="ORF">PMEA_00021769</name>
</gene>
<dbReference type="AlphaFoldDB" id="A0AAU9VT29"/>
<organism evidence="1 2">
    <name type="scientific">Pocillopora meandrina</name>
    <dbReference type="NCBI Taxonomy" id="46732"/>
    <lineage>
        <taxon>Eukaryota</taxon>
        <taxon>Metazoa</taxon>
        <taxon>Cnidaria</taxon>
        <taxon>Anthozoa</taxon>
        <taxon>Hexacorallia</taxon>
        <taxon>Scleractinia</taxon>
        <taxon>Astrocoeniina</taxon>
        <taxon>Pocilloporidae</taxon>
        <taxon>Pocillopora</taxon>
    </lineage>
</organism>
<protein>
    <submittedName>
        <fullName evidence="1">Uncharacterized protein</fullName>
    </submittedName>
</protein>